<dbReference type="SMART" id="SM00047">
    <property type="entry name" value="LYZ2"/>
    <property type="match status" value="1"/>
</dbReference>
<keyword evidence="3" id="KW-0812">Transmembrane</keyword>
<gene>
    <name evidence="5" type="ORF">AWM76_09100</name>
</gene>
<evidence type="ECO:0000256" key="3">
    <source>
        <dbReference type="SAM" id="Phobius"/>
    </source>
</evidence>
<organism evidence="5 6">
    <name type="scientific">Aerococcus viridans</name>
    <dbReference type="NCBI Taxonomy" id="1377"/>
    <lineage>
        <taxon>Bacteria</taxon>
        <taxon>Bacillati</taxon>
        <taxon>Bacillota</taxon>
        <taxon>Bacilli</taxon>
        <taxon>Lactobacillales</taxon>
        <taxon>Aerococcaceae</taxon>
        <taxon>Aerococcus</taxon>
    </lineage>
</organism>
<dbReference type="AlphaFoldDB" id="A0AAU8UPD8"/>
<reference evidence="6" key="2">
    <citation type="submission" date="2016-01" db="EMBL/GenBank/DDBJ databases">
        <title>Six Aerococcus type strain genome sequencing and assembly using PacBio and Illumina Hiseq.</title>
        <authorList>
            <person name="Carkaci D."/>
            <person name="Dargis R."/>
            <person name="Nielsen X.C."/>
            <person name="Skovgaard O."/>
            <person name="Fuursted K."/>
            <person name="Christensen J.J."/>
        </authorList>
    </citation>
    <scope>NUCLEOTIDE SEQUENCE [LARGE SCALE GENOMIC DNA]</scope>
    <source>
        <strain evidence="6">CCUG4311</strain>
    </source>
</reference>
<keyword evidence="3" id="KW-0472">Membrane</keyword>
<evidence type="ECO:0000313" key="6">
    <source>
        <dbReference type="Proteomes" id="UP000066986"/>
    </source>
</evidence>
<dbReference type="GO" id="GO:0004040">
    <property type="term" value="F:amidase activity"/>
    <property type="evidence" value="ECO:0007669"/>
    <property type="project" value="InterPro"/>
</dbReference>
<dbReference type="Pfam" id="PF01832">
    <property type="entry name" value="Glucosaminidase"/>
    <property type="match status" value="1"/>
</dbReference>
<protein>
    <submittedName>
        <fullName evidence="5">N-acetylmuramoyl-L-alanine amidase</fullName>
    </submittedName>
</protein>
<evidence type="ECO:0000256" key="1">
    <source>
        <dbReference type="ARBA" id="ARBA00010266"/>
    </source>
</evidence>
<reference evidence="5 6" key="1">
    <citation type="journal article" date="2016" name="Genome Announc.">
        <title>Complete Genome Sequences of Aerococcus christensenii CCUG 28831T, Aerococcus sanguinicola CCUG 43001T, Aerococcus urinae CCUG 36881T, Aerococcus urinaeequi CCUG 28094T, Aerococcus urinaehominis CCUG 42038 BT, and Aerococcus viridans CCUG 4311T.</title>
        <authorList>
            <person name="Carkaci D."/>
            <person name="Dargis R."/>
            <person name="Nielsen X.C."/>
            <person name="Skovgaard O."/>
            <person name="Fuursted K."/>
            <person name="Christensen J.J."/>
        </authorList>
    </citation>
    <scope>NUCLEOTIDE SEQUENCE [LARGE SCALE GENOMIC DNA]</scope>
    <source>
        <strain evidence="5 6">CCUG4311</strain>
    </source>
</reference>
<dbReference type="Proteomes" id="UP000066986">
    <property type="component" value="Chromosome"/>
</dbReference>
<feature type="transmembrane region" description="Helical" evidence="3">
    <location>
        <begin position="76"/>
        <end position="92"/>
    </location>
</feature>
<dbReference type="InterPro" id="IPR002901">
    <property type="entry name" value="MGlyc_endo_b_GlcNAc-like_dom"/>
</dbReference>
<dbReference type="Gene3D" id="1.10.530.10">
    <property type="match status" value="1"/>
</dbReference>
<accession>A0AAU8UPD8</accession>
<dbReference type="EMBL" id="CP014164">
    <property type="protein sequence ID" value="AMC01976.1"/>
    <property type="molecule type" value="Genomic_DNA"/>
</dbReference>
<evidence type="ECO:0000256" key="2">
    <source>
        <dbReference type="ARBA" id="ARBA00022801"/>
    </source>
</evidence>
<keyword evidence="3" id="KW-1133">Transmembrane helix</keyword>
<feature type="domain" description="Mannosyl-glycoprotein endo-beta-N-acetylglucosamidase-like" evidence="4">
    <location>
        <begin position="108"/>
        <end position="266"/>
    </location>
</feature>
<proteinExistence type="inferred from homology"/>
<dbReference type="PRINTS" id="PR01002">
    <property type="entry name" value="FLGFLGJ"/>
</dbReference>
<keyword evidence="2" id="KW-0378">Hydrolase</keyword>
<sequence length="270" mass="31272">MYNAREKWANYGQTRCMQGGDNILANKKKQKKRKINGWQGWLKGYQQVFRLIFKKRKYKKIRYPSKKKRAQRRKEIWLGTLAILGLILFFFSQDYQGVPTSSEASSEEVEMVYTDQEFVDLIGQYAVMEYPESHVLPSIVTAQAILESNFGKSQLSSEYFNLFGRKSYSPNDPSVDLPTQEFVNGRYITVDEPFRVYTSWEESVADHGRLLANGTSWNKTHYSGVLNASSYKEAAYALQEAGYATDPNYAESLIDVIERYELTRFDNQVQ</sequence>
<dbReference type="InterPro" id="IPR051056">
    <property type="entry name" value="Glycosyl_Hydrolase_73"/>
</dbReference>
<evidence type="ECO:0000259" key="4">
    <source>
        <dbReference type="SMART" id="SM00047"/>
    </source>
</evidence>
<evidence type="ECO:0000313" key="5">
    <source>
        <dbReference type="EMBL" id="AMC01976.1"/>
    </source>
</evidence>
<dbReference type="KEGG" id="avs:AWM76_09100"/>
<comment type="similarity">
    <text evidence="1">Belongs to the glycosyl hydrolase 73 family.</text>
</comment>
<dbReference type="Gene3D" id="4.10.80.30">
    <property type="entry name" value="DNA polymerase, domain 6"/>
    <property type="match status" value="1"/>
</dbReference>
<dbReference type="PANTHER" id="PTHR33308:SF10">
    <property type="entry name" value="EXO-GLUCOSAMINIDASE LYTG"/>
    <property type="match status" value="1"/>
</dbReference>
<name>A0AAU8UPD8_9LACT</name>
<dbReference type="PANTHER" id="PTHR33308">
    <property type="entry name" value="PEPTIDOGLYCAN HYDROLASE FLGJ"/>
    <property type="match status" value="1"/>
</dbReference>